<evidence type="ECO:0000313" key="2">
    <source>
        <dbReference type="EMBL" id="MFB9450093.1"/>
    </source>
</evidence>
<keyword evidence="3" id="KW-1185">Reference proteome</keyword>
<dbReference type="Proteomes" id="UP001589608">
    <property type="component" value="Unassembled WGS sequence"/>
</dbReference>
<evidence type="ECO:0000313" key="3">
    <source>
        <dbReference type="Proteomes" id="UP001589608"/>
    </source>
</evidence>
<gene>
    <name evidence="2" type="ORF">ACFFTR_44035</name>
</gene>
<proteinExistence type="predicted"/>
<protein>
    <recommendedName>
        <fullName evidence="4">Histidine kinase</fullName>
    </recommendedName>
</protein>
<organism evidence="2 3">
    <name type="scientific">Dactylosporangium vinaceum</name>
    <dbReference type="NCBI Taxonomy" id="53362"/>
    <lineage>
        <taxon>Bacteria</taxon>
        <taxon>Bacillati</taxon>
        <taxon>Actinomycetota</taxon>
        <taxon>Actinomycetes</taxon>
        <taxon>Micromonosporales</taxon>
        <taxon>Micromonosporaceae</taxon>
        <taxon>Dactylosporangium</taxon>
    </lineage>
</organism>
<name>A0ABV5MND1_9ACTN</name>
<accession>A0ABV5MND1</accession>
<feature type="compositionally biased region" description="Low complexity" evidence="1">
    <location>
        <begin position="98"/>
        <end position="114"/>
    </location>
</feature>
<sequence length="114" mass="11818">MDFAAAIGASSAVLGTAVAVVGLVVNASNNRRAQYDRILAETAKLSQGTVADARHSAGLLLERRPEAAVIGDDTVLDKNLHDRLGSGDLADAEQPWGTAPLRRTPATRTGQGTV</sequence>
<dbReference type="EMBL" id="JBHMCA010000070">
    <property type="protein sequence ID" value="MFB9450093.1"/>
    <property type="molecule type" value="Genomic_DNA"/>
</dbReference>
<evidence type="ECO:0008006" key="4">
    <source>
        <dbReference type="Google" id="ProtNLM"/>
    </source>
</evidence>
<comment type="caution">
    <text evidence="2">The sequence shown here is derived from an EMBL/GenBank/DDBJ whole genome shotgun (WGS) entry which is preliminary data.</text>
</comment>
<reference evidence="2 3" key="1">
    <citation type="submission" date="2024-09" db="EMBL/GenBank/DDBJ databases">
        <authorList>
            <person name="Sun Q."/>
            <person name="Mori K."/>
        </authorList>
    </citation>
    <scope>NUCLEOTIDE SEQUENCE [LARGE SCALE GENOMIC DNA]</scope>
    <source>
        <strain evidence="2 3">JCM 3307</strain>
    </source>
</reference>
<feature type="region of interest" description="Disordered" evidence="1">
    <location>
        <begin position="82"/>
        <end position="114"/>
    </location>
</feature>
<dbReference type="RefSeq" id="WP_223093324.1">
    <property type="nucleotide sequence ID" value="NZ_CP061913.1"/>
</dbReference>
<evidence type="ECO:0000256" key="1">
    <source>
        <dbReference type="SAM" id="MobiDB-lite"/>
    </source>
</evidence>